<evidence type="ECO:0000313" key="9">
    <source>
        <dbReference type="Proteomes" id="UP000730482"/>
    </source>
</evidence>
<evidence type="ECO:0000256" key="2">
    <source>
        <dbReference type="ARBA" id="ARBA00022475"/>
    </source>
</evidence>
<keyword evidence="2" id="KW-1003">Cell membrane</keyword>
<reference evidence="8 9" key="1">
    <citation type="submission" date="2020-02" db="EMBL/GenBank/DDBJ databases">
        <title>Acidophilic actinobacteria isolated from forest soil.</title>
        <authorList>
            <person name="Golinska P."/>
        </authorList>
    </citation>
    <scope>NUCLEOTIDE SEQUENCE [LARGE SCALE GENOMIC DNA]</scope>
    <source>
        <strain evidence="8 9">NL8</strain>
    </source>
</reference>
<feature type="compositionally biased region" description="Low complexity" evidence="7">
    <location>
        <begin position="309"/>
        <end position="347"/>
    </location>
</feature>
<dbReference type="PANTHER" id="PTHR30606">
    <property type="entry name" value="LIPID A BIOSYNTHESIS LAUROYL ACYLTRANSFERASE"/>
    <property type="match status" value="1"/>
</dbReference>
<keyword evidence="9" id="KW-1185">Reference proteome</keyword>
<evidence type="ECO:0000256" key="4">
    <source>
        <dbReference type="ARBA" id="ARBA00022679"/>
    </source>
</evidence>
<dbReference type="EMBL" id="JAAFYZ010000025">
    <property type="protein sequence ID" value="MBS2547270.1"/>
    <property type="molecule type" value="Genomic_DNA"/>
</dbReference>
<evidence type="ECO:0000256" key="1">
    <source>
        <dbReference type="ARBA" id="ARBA00004533"/>
    </source>
</evidence>
<dbReference type="PANTHER" id="PTHR30606:SF10">
    <property type="entry name" value="PHOSPHATIDYLINOSITOL MANNOSIDE ACYLTRANSFERASE"/>
    <property type="match status" value="1"/>
</dbReference>
<evidence type="ECO:0000256" key="6">
    <source>
        <dbReference type="ARBA" id="ARBA00023315"/>
    </source>
</evidence>
<dbReference type="Pfam" id="PF03279">
    <property type="entry name" value="Lip_A_acyltrans"/>
    <property type="match status" value="1"/>
</dbReference>
<evidence type="ECO:0000256" key="5">
    <source>
        <dbReference type="ARBA" id="ARBA00023136"/>
    </source>
</evidence>
<accession>A0ABS5KMP6</accession>
<proteinExistence type="predicted"/>
<dbReference type="CDD" id="cd07984">
    <property type="entry name" value="LPLAT_LABLAT-like"/>
    <property type="match status" value="1"/>
</dbReference>
<dbReference type="Proteomes" id="UP000730482">
    <property type="component" value="Unassembled WGS sequence"/>
</dbReference>
<organism evidence="8 9">
    <name type="scientific">Catenulispora pinistramenti</name>
    <dbReference type="NCBI Taxonomy" id="2705254"/>
    <lineage>
        <taxon>Bacteria</taxon>
        <taxon>Bacillati</taxon>
        <taxon>Actinomycetota</taxon>
        <taxon>Actinomycetes</taxon>
        <taxon>Catenulisporales</taxon>
        <taxon>Catenulisporaceae</taxon>
        <taxon>Catenulispora</taxon>
    </lineage>
</organism>
<dbReference type="InterPro" id="IPR004960">
    <property type="entry name" value="LipA_acyltrans"/>
</dbReference>
<comment type="subcellular location">
    <subcellularLocation>
        <location evidence="1">Cell inner membrane</location>
    </subcellularLocation>
</comment>
<keyword evidence="4" id="KW-0808">Transferase</keyword>
<evidence type="ECO:0000256" key="3">
    <source>
        <dbReference type="ARBA" id="ARBA00022519"/>
    </source>
</evidence>
<evidence type="ECO:0000256" key="7">
    <source>
        <dbReference type="SAM" id="MobiDB-lite"/>
    </source>
</evidence>
<gene>
    <name evidence="8" type="ORF">KGQ19_10330</name>
</gene>
<keyword evidence="6 8" id="KW-0012">Acyltransferase</keyword>
<dbReference type="GO" id="GO:0016746">
    <property type="term" value="F:acyltransferase activity"/>
    <property type="evidence" value="ECO:0007669"/>
    <property type="project" value="UniProtKB-KW"/>
</dbReference>
<name>A0ABS5KMP6_9ACTN</name>
<keyword evidence="5" id="KW-0472">Membrane</keyword>
<comment type="caution">
    <text evidence="8">The sequence shown here is derived from an EMBL/GenBank/DDBJ whole genome shotgun (WGS) entry which is preliminary data.</text>
</comment>
<protein>
    <submittedName>
        <fullName evidence="8">Phosphatidylinositol mannoside acyltransferase</fullName>
    </submittedName>
</protein>
<feature type="compositionally biased region" description="Pro residues" evidence="7">
    <location>
        <begin position="349"/>
        <end position="359"/>
    </location>
</feature>
<dbReference type="NCBIfam" id="NF005919">
    <property type="entry name" value="PRK07920.1"/>
    <property type="match status" value="1"/>
</dbReference>
<sequence length="359" mass="38557">MRTESAKERLVSWGYGAAWGAVKLLPERAAYRVFDLIADRLWARRGGQVRQLEKNLLRVLGKDTSEAKLRAVSHQAMRSALRQYCEQFRVPTWSRERIMSSVDFPAEDIGRLKAAMSSGRGAILALGHTGNYDHAGVWLVHFTGEGFTTVAEHLKPESVAEKFLDYRRGLGMEVLPHDGGPSVFGTLARRLRAGKTVALVADRDLSASGAQVTMFGEATRIAAGPAALAVQTGAALLPVRLWYPSYGRMSIRVGREIPVPADGKRPEKVAVMCQQLADAYAEGIAAHPADWHMMQKFFLADLDPAKAPKAKPAAAAAAAADTETDSGAAAAPEAEAKAAPEPQAKVAPEPEPSPSPEAS</sequence>
<feature type="region of interest" description="Disordered" evidence="7">
    <location>
        <begin position="309"/>
        <end position="359"/>
    </location>
</feature>
<evidence type="ECO:0000313" key="8">
    <source>
        <dbReference type="EMBL" id="MBS2547270.1"/>
    </source>
</evidence>
<keyword evidence="3" id="KW-0997">Cell inner membrane</keyword>